<evidence type="ECO:0000256" key="2">
    <source>
        <dbReference type="SAM" id="MobiDB-lite"/>
    </source>
</evidence>
<keyword evidence="1" id="KW-0175">Coiled coil</keyword>
<dbReference type="Proteomes" id="UP000663850">
    <property type="component" value="Unassembled WGS sequence"/>
</dbReference>
<proteinExistence type="predicted"/>
<feature type="compositionally biased region" description="Polar residues" evidence="2">
    <location>
        <begin position="7"/>
        <end position="20"/>
    </location>
</feature>
<organism evidence="3 5">
    <name type="scientific">Rhizoctonia solani</name>
    <dbReference type="NCBI Taxonomy" id="456999"/>
    <lineage>
        <taxon>Eukaryota</taxon>
        <taxon>Fungi</taxon>
        <taxon>Dikarya</taxon>
        <taxon>Basidiomycota</taxon>
        <taxon>Agaricomycotina</taxon>
        <taxon>Agaricomycetes</taxon>
        <taxon>Cantharellales</taxon>
        <taxon>Ceratobasidiaceae</taxon>
        <taxon>Rhizoctonia</taxon>
    </lineage>
</organism>
<dbReference type="Proteomes" id="UP000663827">
    <property type="component" value="Unassembled WGS sequence"/>
</dbReference>
<evidence type="ECO:0000313" key="5">
    <source>
        <dbReference type="Proteomes" id="UP000663850"/>
    </source>
</evidence>
<dbReference type="EMBL" id="CAJNJQ010000152">
    <property type="protein sequence ID" value="CAE7059812.1"/>
    <property type="molecule type" value="Genomic_DNA"/>
</dbReference>
<evidence type="ECO:0000256" key="1">
    <source>
        <dbReference type="SAM" id="Coils"/>
    </source>
</evidence>
<name>A0A8H3DJM4_9AGAM</name>
<protein>
    <submittedName>
        <fullName evidence="3">Uncharacterized protein</fullName>
    </submittedName>
</protein>
<evidence type="ECO:0000313" key="4">
    <source>
        <dbReference type="EMBL" id="CAE7059812.1"/>
    </source>
</evidence>
<dbReference type="EMBL" id="CAJMWZ010007171">
    <property type="protein sequence ID" value="CAE6533673.1"/>
    <property type="molecule type" value="Genomic_DNA"/>
</dbReference>
<feature type="region of interest" description="Disordered" evidence="2">
    <location>
        <begin position="184"/>
        <end position="203"/>
    </location>
</feature>
<dbReference type="AlphaFoldDB" id="A0A8H3DJM4"/>
<gene>
    <name evidence="3" type="ORF">RDB_LOCUS135554</name>
    <name evidence="4" type="ORF">RDB_LOCUS7074</name>
</gene>
<sequence length="409" mass="45809">MLWPFGNRQSRGSVVPQGTSGPKPVGRGRRQSIRESFISSLQPPSIRAPSKRNSKADVLASDPASSPTSLPETPAYVPRDLNIEVTENTCNCGGQADLETEVRNLQKAIAEKDAKLQYYQSEQYKTEVLSIHQHFKATEEHEPRLIAQRFSEITGKVEDISGELSELLLSLKPVCQPTARSLFKGLNSPRGEPQPSAKNVSRHSVRPEEYIDFGCRALINRFLMDTMFNYQEVHPSLSPEENHVLYSRYQKVRALDPQVIAGHWRTSTIKSLGEFHKDYAALAQWFCGEVLIPFCSTIYNLESLSQTLDPITIELSDVLKLASEWRSFTDRTVVMYDFHPQFLDPGAEFDIGEVEIEGTKPAMPPSNRIISTTRLGLFSSRALGDSRDLETAIQSKVGVLTSEYFAVEA</sequence>
<evidence type="ECO:0000313" key="3">
    <source>
        <dbReference type="EMBL" id="CAE6533673.1"/>
    </source>
</evidence>
<reference evidence="3" key="1">
    <citation type="submission" date="2021-01" db="EMBL/GenBank/DDBJ databases">
        <authorList>
            <person name="Kaushik A."/>
        </authorList>
    </citation>
    <scope>NUCLEOTIDE SEQUENCE</scope>
    <source>
        <strain evidence="4">AG5</strain>
        <strain evidence="3">Type strain: AG8-Rh-89/</strain>
    </source>
</reference>
<feature type="coiled-coil region" evidence="1">
    <location>
        <begin position="95"/>
        <end position="122"/>
    </location>
</feature>
<accession>A0A8H3DJM4</accession>
<feature type="region of interest" description="Disordered" evidence="2">
    <location>
        <begin position="1"/>
        <end position="76"/>
    </location>
</feature>
<comment type="caution">
    <text evidence="3">The sequence shown here is derived from an EMBL/GenBank/DDBJ whole genome shotgun (WGS) entry which is preliminary data.</text>
</comment>